<reference evidence="3 4" key="1">
    <citation type="submission" date="2019-02" db="EMBL/GenBank/DDBJ databases">
        <title>Deep-cultivation of Planctomycetes and their phenomic and genomic characterization uncovers novel biology.</title>
        <authorList>
            <person name="Wiegand S."/>
            <person name="Jogler M."/>
            <person name="Boedeker C."/>
            <person name="Pinto D."/>
            <person name="Vollmers J."/>
            <person name="Rivas-Marin E."/>
            <person name="Kohn T."/>
            <person name="Peeters S.H."/>
            <person name="Heuer A."/>
            <person name="Rast P."/>
            <person name="Oberbeckmann S."/>
            <person name="Bunk B."/>
            <person name="Jeske O."/>
            <person name="Meyerdierks A."/>
            <person name="Storesund J.E."/>
            <person name="Kallscheuer N."/>
            <person name="Luecker S."/>
            <person name="Lage O.M."/>
            <person name="Pohl T."/>
            <person name="Merkel B.J."/>
            <person name="Hornburger P."/>
            <person name="Mueller R.-W."/>
            <person name="Bruemmer F."/>
            <person name="Labrenz M."/>
            <person name="Spormann A.M."/>
            <person name="Op den Camp H."/>
            <person name="Overmann J."/>
            <person name="Amann R."/>
            <person name="Jetten M.S.M."/>
            <person name="Mascher T."/>
            <person name="Medema M.H."/>
            <person name="Devos D.P."/>
            <person name="Kaster A.-K."/>
            <person name="Ovreas L."/>
            <person name="Rohde M."/>
            <person name="Galperin M.Y."/>
            <person name="Jogler C."/>
        </authorList>
    </citation>
    <scope>NUCLEOTIDE SEQUENCE [LARGE SCALE GENOMIC DNA]</scope>
    <source>
        <strain evidence="3 4">Spb1</strain>
    </source>
</reference>
<dbReference type="KEGG" id="peh:Spb1_16250"/>
<evidence type="ECO:0000313" key="3">
    <source>
        <dbReference type="EMBL" id="QDV29711.1"/>
    </source>
</evidence>
<keyword evidence="2" id="KW-1133">Transmembrane helix</keyword>
<evidence type="ECO:0000256" key="1">
    <source>
        <dbReference type="SAM" id="MobiDB-lite"/>
    </source>
</evidence>
<feature type="compositionally biased region" description="Basic and acidic residues" evidence="1">
    <location>
        <begin position="193"/>
        <end position="202"/>
    </location>
</feature>
<evidence type="ECO:0000256" key="2">
    <source>
        <dbReference type="SAM" id="Phobius"/>
    </source>
</evidence>
<proteinExistence type="predicted"/>
<sequence>MVVLFARFGLIFLVLPLIELYLLIKLGQWIGALATVAWVVLAIVAGISLLQFELRRVSVQLQMAARNRELPAGHVSDAAAIFLAGVLLIFPGPLTDVFAALLLFPLTRRPMIKLFNYWVWPQGSTVFRSAGGAFGGSGFQVYQSTVWQAGPRMTDAAGFEGQAAEQPQLHPHPSIAHERSSGNSGGPEIIEAEWVRKSGEDR</sequence>
<dbReference type="RefSeq" id="WP_145297962.1">
    <property type="nucleotide sequence ID" value="NZ_CP036299.1"/>
</dbReference>
<keyword evidence="4" id="KW-1185">Reference proteome</keyword>
<feature type="transmembrane region" description="Helical" evidence="2">
    <location>
        <begin position="31"/>
        <end position="52"/>
    </location>
</feature>
<dbReference type="Proteomes" id="UP000315349">
    <property type="component" value="Chromosome"/>
</dbReference>
<feature type="transmembrane region" description="Helical" evidence="2">
    <location>
        <begin position="6"/>
        <end position="24"/>
    </location>
</feature>
<dbReference type="GO" id="GO:0016020">
    <property type="term" value="C:membrane"/>
    <property type="evidence" value="ECO:0007669"/>
    <property type="project" value="InterPro"/>
</dbReference>
<dbReference type="OrthoDB" id="9792788at2"/>
<dbReference type="AlphaFoldDB" id="A0A518GMQ1"/>
<dbReference type="PANTHER" id="PTHR35335">
    <property type="entry name" value="UPF0716 PROTEIN FXSA"/>
    <property type="match status" value="1"/>
</dbReference>
<gene>
    <name evidence="3" type="ORF">Spb1_16250</name>
</gene>
<keyword evidence="2" id="KW-0812">Transmembrane</keyword>
<dbReference type="InterPro" id="IPR007313">
    <property type="entry name" value="FxsA"/>
</dbReference>
<feature type="region of interest" description="Disordered" evidence="1">
    <location>
        <begin position="161"/>
        <end position="202"/>
    </location>
</feature>
<dbReference type="PANTHER" id="PTHR35335:SF1">
    <property type="entry name" value="UPF0716 PROTEIN FXSA"/>
    <property type="match status" value="1"/>
</dbReference>
<name>A0A518GMQ1_9PLAN</name>
<protein>
    <submittedName>
        <fullName evidence="3">Phage T7 F exclusion suppressor FxsA</fullName>
    </submittedName>
</protein>
<dbReference type="NCBIfam" id="NF008528">
    <property type="entry name" value="PRK11463.1-2"/>
    <property type="match status" value="1"/>
</dbReference>
<evidence type="ECO:0000313" key="4">
    <source>
        <dbReference type="Proteomes" id="UP000315349"/>
    </source>
</evidence>
<dbReference type="Pfam" id="PF04186">
    <property type="entry name" value="FxsA"/>
    <property type="match status" value="1"/>
</dbReference>
<keyword evidence="2" id="KW-0472">Membrane</keyword>
<organism evidence="3 4">
    <name type="scientific">Planctopirus ephydatiae</name>
    <dbReference type="NCBI Taxonomy" id="2528019"/>
    <lineage>
        <taxon>Bacteria</taxon>
        <taxon>Pseudomonadati</taxon>
        <taxon>Planctomycetota</taxon>
        <taxon>Planctomycetia</taxon>
        <taxon>Planctomycetales</taxon>
        <taxon>Planctomycetaceae</taxon>
        <taxon>Planctopirus</taxon>
    </lineage>
</organism>
<feature type="transmembrane region" description="Helical" evidence="2">
    <location>
        <begin position="78"/>
        <end position="104"/>
    </location>
</feature>
<accession>A0A518GMQ1</accession>
<dbReference type="EMBL" id="CP036299">
    <property type="protein sequence ID" value="QDV29711.1"/>
    <property type="molecule type" value="Genomic_DNA"/>
</dbReference>